<dbReference type="Proteomes" id="UP000235533">
    <property type="component" value="Unassembled WGS sequence"/>
</dbReference>
<comment type="caution">
    <text evidence="2">The sequence shown here is derived from an EMBL/GenBank/DDBJ whole genome shotgun (WGS) entry which is preliminary data.</text>
</comment>
<keyword evidence="1" id="KW-0472">Membrane</keyword>
<dbReference type="EMBL" id="MCZF01000196">
    <property type="protein sequence ID" value="PMM48512.1"/>
    <property type="molecule type" value="Genomic_DNA"/>
</dbReference>
<protein>
    <submittedName>
        <fullName evidence="2">Uncharacterized protein</fullName>
    </submittedName>
</protein>
<keyword evidence="1" id="KW-0812">Transmembrane</keyword>
<name>A0A2N7JPL3_VIBSP</name>
<evidence type="ECO:0000313" key="3">
    <source>
        <dbReference type="Proteomes" id="UP000235533"/>
    </source>
</evidence>
<proteinExistence type="predicted"/>
<sequence length="237" mass="27500">MKIYRIFDDRVLFYITLVVFIVLMLSVARFPLWDIFDGMVVGDILTSSSYIVTFENLLIGYLAAYIFYVLNDYLPRIKRKENSLRLLNSCIASVVDSYSRTRVYGHETALPYVDTSCLDSEWLRKHISVLKLNKTEPLKLKFALDTAHTRTNDFNSLLQIAVEISPEHAEKWLVVIDKVRLLAENYGEMPTVPDDQAYLVQARDPKVATHLFFSDLEFRLMELMEATLEWLALEKNS</sequence>
<keyword evidence="1" id="KW-1133">Transmembrane helix</keyword>
<organism evidence="2 3">
    <name type="scientific">Vibrio splendidus</name>
    <dbReference type="NCBI Taxonomy" id="29497"/>
    <lineage>
        <taxon>Bacteria</taxon>
        <taxon>Pseudomonadati</taxon>
        <taxon>Pseudomonadota</taxon>
        <taxon>Gammaproteobacteria</taxon>
        <taxon>Vibrionales</taxon>
        <taxon>Vibrionaceae</taxon>
        <taxon>Vibrio</taxon>
    </lineage>
</organism>
<gene>
    <name evidence="2" type="ORF">BCT54_24955</name>
</gene>
<feature type="transmembrane region" description="Helical" evidence="1">
    <location>
        <begin position="50"/>
        <end position="70"/>
    </location>
</feature>
<feature type="transmembrane region" description="Helical" evidence="1">
    <location>
        <begin position="12"/>
        <end position="30"/>
    </location>
</feature>
<accession>A0A2N7JPL3</accession>
<dbReference type="AlphaFoldDB" id="A0A2N7JPL3"/>
<evidence type="ECO:0000256" key="1">
    <source>
        <dbReference type="SAM" id="Phobius"/>
    </source>
</evidence>
<reference evidence="3" key="1">
    <citation type="submission" date="2016-07" db="EMBL/GenBank/DDBJ databases">
        <title>Nontailed viruses are major unrecognized killers of bacteria in the ocean.</title>
        <authorList>
            <person name="Kauffman K."/>
            <person name="Hussain F."/>
            <person name="Yang J."/>
            <person name="Arevalo P."/>
            <person name="Brown J."/>
            <person name="Cutler M."/>
            <person name="Kelly L."/>
            <person name="Polz M.F."/>
        </authorList>
    </citation>
    <scope>NUCLEOTIDE SEQUENCE [LARGE SCALE GENOMIC DNA]</scope>
    <source>
        <strain evidence="3">10N.261.48.B5</strain>
    </source>
</reference>
<evidence type="ECO:0000313" key="2">
    <source>
        <dbReference type="EMBL" id="PMM48512.1"/>
    </source>
</evidence>